<evidence type="ECO:0000313" key="6">
    <source>
        <dbReference type="Proteomes" id="UP000245207"/>
    </source>
</evidence>
<feature type="chain" id="PRO_5015631021" evidence="3">
    <location>
        <begin position="22"/>
        <end position="436"/>
    </location>
</feature>
<keyword evidence="6" id="KW-1185">Reference proteome</keyword>
<organism evidence="5 6">
    <name type="scientific">Artemisia annua</name>
    <name type="common">Sweet wormwood</name>
    <dbReference type="NCBI Taxonomy" id="35608"/>
    <lineage>
        <taxon>Eukaryota</taxon>
        <taxon>Viridiplantae</taxon>
        <taxon>Streptophyta</taxon>
        <taxon>Embryophyta</taxon>
        <taxon>Tracheophyta</taxon>
        <taxon>Spermatophyta</taxon>
        <taxon>Magnoliopsida</taxon>
        <taxon>eudicotyledons</taxon>
        <taxon>Gunneridae</taxon>
        <taxon>Pentapetalae</taxon>
        <taxon>asterids</taxon>
        <taxon>campanulids</taxon>
        <taxon>Asterales</taxon>
        <taxon>Asteraceae</taxon>
        <taxon>Asteroideae</taxon>
        <taxon>Anthemideae</taxon>
        <taxon>Artemisiinae</taxon>
        <taxon>Artemisia</taxon>
    </lineage>
</organism>
<proteinExistence type="inferred from homology"/>
<sequence>MHLLLPLTLLFLAFFSFQHEAIDYTSMVFPVNKHTDAAKPLYSMTLMTAYVNVQWHAKFLIDIEGPFSWHDCVLVWNSLPKSSCPNNKLCAGPISCEEFECTEVRTSYSYDSPSCPPINNSSTLPGWGYCTCPVNVMNPVNGKCTQSELNVDRFAANSSDGRNSFLAYHGINLHAACAPSSSFQSFPKNVSGVMAFSASRYALPAYYYQSWIKTSLALCLPSTTSSPGVLFFGEGPFYLLPHSDVDLRSLLSYTPLLKRPDSFSYYIGVNAIVIKQRSFEVVENTTARLSTTEPYTMLKTDLYHWVVRRMSMVTKRMPLATPVAPFSLCYRMFFNNGTLVDLSVPDIDFSLQDGKNWTITRDNSIKHVTKDVACLAFVDGGAKTEQAIVIGTFQMMDNFLLFDLENSTFGFSSSLLKMNTSCSNFNFTNSFETYPL</sequence>
<keyword evidence="2" id="KW-1015">Disulfide bond</keyword>
<dbReference type="Pfam" id="PF14543">
    <property type="entry name" value="TAXi_N"/>
    <property type="match status" value="1"/>
</dbReference>
<evidence type="ECO:0000256" key="3">
    <source>
        <dbReference type="SAM" id="SignalP"/>
    </source>
</evidence>
<dbReference type="OrthoDB" id="1258937at2759"/>
<dbReference type="PANTHER" id="PTHR47965:SF63">
    <property type="entry name" value="OS01G0937200 PROTEIN"/>
    <property type="match status" value="1"/>
</dbReference>
<dbReference type="AlphaFoldDB" id="A0A2U1NSC1"/>
<dbReference type="InterPro" id="IPR021109">
    <property type="entry name" value="Peptidase_aspartic_dom_sf"/>
</dbReference>
<dbReference type="GO" id="GO:0004190">
    <property type="term" value="F:aspartic-type endopeptidase activity"/>
    <property type="evidence" value="ECO:0007669"/>
    <property type="project" value="InterPro"/>
</dbReference>
<evidence type="ECO:0000313" key="5">
    <source>
        <dbReference type="EMBL" id="PWA76415.1"/>
    </source>
</evidence>
<dbReference type="InterPro" id="IPR033121">
    <property type="entry name" value="PEPTIDASE_A1"/>
</dbReference>
<dbReference type="InterPro" id="IPR001461">
    <property type="entry name" value="Aspartic_peptidase_A1"/>
</dbReference>
<comment type="caution">
    <text evidence="5">The sequence shown here is derived from an EMBL/GenBank/DDBJ whole genome shotgun (WGS) entry which is preliminary data.</text>
</comment>
<feature type="domain" description="Peptidase A1" evidence="4">
    <location>
        <begin position="42"/>
        <end position="412"/>
    </location>
</feature>
<dbReference type="InterPro" id="IPR032861">
    <property type="entry name" value="TAXi_N"/>
</dbReference>
<evidence type="ECO:0000256" key="2">
    <source>
        <dbReference type="PIRSR" id="PIRSR601461-2"/>
    </source>
</evidence>
<dbReference type="PROSITE" id="PS51767">
    <property type="entry name" value="PEPTIDASE_A1"/>
    <property type="match status" value="1"/>
</dbReference>
<dbReference type="PANTHER" id="PTHR47965">
    <property type="entry name" value="ASPARTYL PROTEASE-RELATED"/>
    <property type="match status" value="1"/>
</dbReference>
<gene>
    <name evidence="5" type="ORF">CTI12_AA234010</name>
</gene>
<keyword evidence="3" id="KW-0732">Signal</keyword>
<feature type="signal peptide" evidence="3">
    <location>
        <begin position="1"/>
        <end position="21"/>
    </location>
</feature>
<dbReference type="InterPro" id="IPR032799">
    <property type="entry name" value="TAXi_C"/>
</dbReference>
<dbReference type="Gene3D" id="2.40.70.10">
    <property type="entry name" value="Acid Proteases"/>
    <property type="match status" value="2"/>
</dbReference>
<dbReference type="Proteomes" id="UP000245207">
    <property type="component" value="Unassembled WGS sequence"/>
</dbReference>
<feature type="disulfide bond" evidence="2">
    <location>
        <begin position="84"/>
        <end position="96"/>
    </location>
</feature>
<accession>A0A2U1NSC1</accession>
<reference evidence="5 6" key="1">
    <citation type="journal article" date="2018" name="Mol. Plant">
        <title>The genome of Artemisia annua provides insight into the evolution of Asteraceae family and artemisinin biosynthesis.</title>
        <authorList>
            <person name="Shen Q."/>
            <person name="Zhang L."/>
            <person name="Liao Z."/>
            <person name="Wang S."/>
            <person name="Yan T."/>
            <person name="Shi P."/>
            <person name="Liu M."/>
            <person name="Fu X."/>
            <person name="Pan Q."/>
            <person name="Wang Y."/>
            <person name="Lv Z."/>
            <person name="Lu X."/>
            <person name="Zhang F."/>
            <person name="Jiang W."/>
            <person name="Ma Y."/>
            <person name="Chen M."/>
            <person name="Hao X."/>
            <person name="Li L."/>
            <person name="Tang Y."/>
            <person name="Lv G."/>
            <person name="Zhou Y."/>
            <person name="Sun X."/>
            <person name="Brodelius P.E."/>
            <person name="Rose J.K.C."/>
            <person name="Tang K."/>
        </authorList>
    </citation>
    <scope>NUCLEOTIDE SEQUENCE [LARGE SCALE GENOMIC DNA]</scope>
    <source>
        <strain evidence="6">cv. Huhao1</strain>
        <tissue evidence="5">Leaf</tissue>
    </source>
</reference>
<evidence type="ECO:0000259" key="4">
    <source>
        <dbReference type="PROSITE" id="PS51767"/>
    </source>
</evidence>
<comment type="similarity">
    <text evidence="1">Belongs to the peptidase A1 family.</text>
</comment>
<evidence type="ECO:0000256" key="1">
    <source>
        <dbReference type="ARBA" id="ARBA00007447"/>
    </source>
</evidence>
<dbReference type="STRING" id="35608.A0A2U1NSC1"/>
<name>A0A2U1NSC1_ARTAN</name>
<dbReference type="SUPFAM" id="SSF50630">
    <property type="entry name" value="Acid proteases"/>
    <property type="match status" value="1"/>
</dbReference>
<dbReference type="GO" id="GO:0006508">
    <property type="term" value="P:proteolysis"/>
    <property type="evidence" value="ECO:0007669"/>
    <property type="project" value="InterPro"/>
</dbReference>
<dbReference type="EMBL" id="PKPP01002272">
    <property type="protein sequence ID" value="PWA76415.1"/>
    <property type="molecule type" value="Genomic_DNA"/>
</dbReference>
<protein>
    <submittedName>
        <fullName evidence="5">Aspartic peptidase</fullName>
    </submittedName>
</protein>
<dbReference type="Pfam" id="PF14541">
    <property type="entry name" value="TAXi_C"/>
    <property type="match status" value="1"/>
</dbReference>